<dbReference type="InterPro" id="IPR000873">
    <property type="entry name" value="AMP-dep_synth/lig_dom"/>
</dbReference>
<dbReference type="GO" id="GO:0004467">
    <property type="term" value="F:long-chain fatty acid-CoA ligase activity"/>
    <property type="evidence" value="ECO:0007669"/>
    <property type="project" value="TreeGrafter"/>
</dbReference>
<dbReference type="Gene3D" id="3.40.50.12780">
    <property type="entry name" value="N-terminal domain of ligase-like"/>
    <property type="match status" value="1"/>
</dbReference>
<dbReference type="GO" id="GO:0005789">
    <property type="term" value="C:endoplasmic reticulum membrane"/>
    <property type="evidence" value="ECO:0007669"/>
    <property type="project" value="TreeGrafter"/>
</dbReference>
<evidence type="ECO:0000256" key="2">
    <source>
        <dbReference type="ARBA" id="ARBA00022598"/>
    </source>
</evidence>
<evidence type="ECO:0000256" key="5">
    <source>
        <dbReference type="ARBA" id="ARBA00048666"/>
    </source>
</evidence>
<organism evidence="7 8">
    <name type="scientific">Ardeotis kori</name>
    <dbReference type="NCBI Taxonomy" id="89386"/>
    <lineage>
        <taxon>Eukaryota</taxon>
        <taxon>Metazoa</taxon>
        <taxon>Chordata</taxon>
        <taxon>Craniata</taxon>
        <taxon>Vertebrata</taxon>
        <taxon>Euteleostomi</taxon>
        <taxon>Archelosauria</taxon>
        <taxon>Archosauria</taxon>
        <taxon>Dinosauria</taxon>
        <taxon>Saurischia</taxon>
        <taxon>Theropoda</taxon>
        <taxon>Coelurosauria</taxon>
        <taxon>Aves</taxon>
        <taxon>Neognathae</taxon>
        <taxon>Neoaves</taxon>
        <taxon>Otidimorphae</taxon>
        <taxon>Otidiformes</taxon>
        <taxon>Otididae</taxon>
        <taxon>Ardeotis</taxon>
    </lineage>
</organism>
<accession>A0A7K8LUZ9</accession>
<dbReference type="GO" id="GO:0005886">
    <property type="term" value="C:plasma membrane"/>
    <property type="evidence" value="ECO:0007669"/>
    <property type="project" value="TreeGrafter"/>
</dbReference>
<dbReference type="PANTHER" id="PTHR43107">
    <property type="entry name" value="LONG-CHAIN FATTY ACID TRANSPORT PROTEIN"/>
    <property type="match status" value="1"/>
</dbReference>
<keyword evidence="8" id="KW-1185">Reference proteome</keyword>
<comment type="similarity">
    <text evidence="1">Belongs to the ATP-dependent AMP-binding enzyme family.</text>
</comment>
<evidence type="ECO:0000256" key="1">
    <source>
        <dbReference type="ARBA" id="ARBA00006432"/>
    </source>
</evidence>
<dbReference type="Pfam" id="PF00501">
    <property type="entry name" value="AMP-binding"/>
    <property type="match status" value="1"/>
</dbReference>
<proteinExistence type="inferred from homology"/>
<name>A0A7K8LUZ9_9AVES</name>
<dbReference type="Proteomes" id="UP000560386">
    <property type="component" value="Unassembled WGS sequence"/>
</dbReference>
<feature type="domain" description="AMP-dependent synthetase/ligase" evidence="6">
    <location>
        <begin position="169"/>
        <end position="262"/>
    </location>
</feature>
<evidence type="ECO:0000313" key="8">
    <source>
        <dbReference type="Proteomes" id="UP000560386"/>
    </source>
</evidence>
<protein>
    <recommendedName>
        <fullName evidence="4">Long-chain-fatty-acid--CoA ligase</fullName>
    </recommendedName>
</protein>
<comment type="catalytic activity">
    <reaction evidence="5">
        <text>tetracosanoate + ATP + CoA = tetracosanoyl-CoA + AMP + diphosphate</text>
        <dbReference type="Rhea" id="RHEA:33639"/>
        <dbReference type="ChEBI" id="CHEBI:30616"/>
        <dbReference type="ChEBI" id="CHEBI:31014"/>
        <dbReference type="ChEBI" id="CHEBI:33019"/>
        <dbReference type="ChEBI" id="CHEBI:57287"/>
        <dbReference type="ChEBI" id="CHEBI:65052"/>
        <dbReference type="ChEBI" id="CHEBI:456215"/>
    </reaction>
    <physiologicalReaction direction="left-to-right" evidence="5">
        <dbReference type="Rhea" id="RHEA:33640"/>
    </physiologicalReaction>
</comment>
<comment type="caution">
    <text evidence="7">The sequence shown here is derived from an EMBL/GenBank/DDBJ whole genome shotgun (WGS) entry which is preliminary data.</text>
</comment>
<evidence type="ECO:0000256" key="4">
    <source>
        <dbReference type="ARBA" id="ARBA00041297"/>
    </source>
</evidence>
<evidence type="ECO:0000259" key="6">
    <source>
        <dbReference type="Pfam" id="PF00501"/>
    </source>
</evidence>
<evidence type="ECO:0000256" key="3">
    <source>
        <dbReference type="ARBA" id="ARBA00036527"/>
    </source>
</evidence>
<feature type="non-terminal residue" evidence="7">
    <location>
        <position position="1"/>
    </location>
</feature>
<dbReference type="EMBL" id="VWPR01006186">
    <property type="protein sequence ID" value="NXE30854.1"/>
    <property type="molecule type" value="Genomic_DNA"/>
</dbReference>
<dbReference type="SUPFAM" id="SSF56801">
    <property type="entry name" value="Acetyl-CoA synthetase-like"/>
    <property type="match status" value="1"/>
</dbReference>
<dbReference type="InterPro" id="IPR042099">
    <property type="entry name" value="ANL_N_sf"/>
</dbReference>
<dbReference type="PANTHER" id="PTHR43107:SF12">
    <property type="entry name" value="LONG-CHAIN FATTY ACID TRANSPORT PROTEIN 3"/>
    <property type="match status" value="1"/>
</dbReference>
<sequence>DLFASVEPILPSLQEDGVAVWVLGSGPYPPGVVALQELLDAASEELEPEDVWQPEDMNDTCLYIFTSGTTGGCRGRDGARGSTGGSALPDTPFPGLPKAARISHLKSIMCLGFYELVGASSRDVVYLALPLYHMAGSLLGIVGCIGIGEQGRGPRVSPVTFGREAEPPYPPISAGATCVLKEKFSASQFWDDCRAEGVTVFQYIGELCRYLVNQPPRPGEREHGLRLAVGSGLRPDVWQSFLQRFGSIRIVETYGMTEGNVTLFNYTG</sequence>
<keyword evidence="2" id="KW-0436">Ligase</keyword>
<reference evidence="7 8" key="1">
    <citation type="submission" date="2019-09" db="EMBL/GenBank/DDBJ databases">
        <title>Bird 10,000 Genomes (B10K) Project - Family phase.</title>
        <authorList>
            <person name="Zhang G."/>
        </authorList>
    </citation>
    <scope>NUCLEOTIDE SEQUENCE [LARGE SCALE GENOMIC DNA]</scope>
    <source>
        <strain evidence="7">B10K-CU-031-01</strain>
        <tissue evidence="7">Muscle</tissue>
    </source>
</reference>
<gene>
    <name evidence="7" type="primary">Slc27a3_0</name>
    <name evidence="7" type="ORF">ARDKOR_R11268</name>
</gene>
<feature type="non-terminal residue" evidence="7">
    <location>
        <position position="268"/>
    </location>
</feature>
<dbReference type="AlphaFoldDB" id="A0A7K8LUZ9"/>
<comment type="catalytic activity">
    <reaction evidence="3">
        <text>a very long-chain fatty acid + ATP + CoA = a very long-chain fatty acyl-CoA + AMP + diphosphate</text>
        <dbReference type="Rhea" id="RHEA:54536"/>
        <dbReference type="ChEBI" id="CHEBI:30616"/>
        <dbReference type="ChEBI" id="CHEBI:33019"/>
        <dbReference type="ChEBI" id="CHEBI:57287"/>
        <dbReference type="ChEBI" id="CHEBI:58950"/>
        <dbReference type="ChEBI" id="CHEBI:138261"/>
        <dbReference type="ChEBI" id="CHEBI:456215"/>
    </reaction>
    <physiologicalReaction direction="left-to-right" evidence="3">
        <dbReference type="Rhea" id="RHEA:54537"/>
    </physiologicalReaction>
</comment>
<evidence type="ECO:0000313" key="7">
    <source>
        <dbReference type="EMBL" id="NXE30854.1"/>
    </source>
</evidence>